<protein>
    <submittedName>
        <fullName evidence="1">Uncharacterized protein</fullName>
    </submittedName>
</protein>
<proteinExistence type="predicted"/>
<gene>
    <name evidence="1" type="ORF">GCM10017790_79290</name>
</gene>
<dbReference type="Proteomes" id="UP000635387">
    <property type="component" value="Unassembled WGS sequence"/>
</dbReference>
<sequence>MTGPLAAADSPGAAAVFSVVPQADSSRAVAATRAAGISKRMGFFLVSQAGLGECRPSGLQWIAPVTGSFATWTVTP</sequence>
<keyword evidence="2" id="KW-1185">Reference proteome</keyword>
<reference evidence="2" key="1">
    <citation type="journal article" date="2019" name="Int. J. Syst. Evol. Microbiol.">
        <title>The Global Catalogue of Microorganisms (GCM) 10K type strain sequencing project: providing services to taxonomists for standard genome sequencing and annotation.</title>
        <authorList>
            <consortium name="The Broad Institute Genomics Platform"/>
            <consortium name="The Broad Institute Genome Sequencing Center for Infectious Disease"/>
            <person name="Wu L."/>
            <person name="Ma J."/>
        </authorList>
    </citation>
    <scope>NUCLEOTIDE SEQUENCE [LARGE SCALE GENOMIC DNA]</scope>
    <source>
        <strain evidence="2">CGMCC 4.7683</strain>
    </source>
</reference>
<accession>A0ABQ3MC42</accession>
<comment type="caution">
    <text evidence="1">The sequence shown here is derived from an EMBL/GenBank/DDBJ whole genome shotgun (WGS) entry which is preliminary data.</text>
</comment>
<evidence type="ECO:0000313" key="1">
    <source>
        <dbReference type="EMBL" id="GHH36436.1"/>
    </source>
</evidence>
<dbReference type="EMBL" id="BNAY01000013">
    <property type="protein sequence ID" value="GHH36436.1"/>
    <property type="molecule type" value="Genomic_DNA"/>
</dbReference>
<organism evidence="1 2">
    <name type="scientific">Amycolatopsis oliviviridis</name>
    <dbReference type="NCBI Taxonomy" id="1471590"/>
    <lineage>
        <taxon>Bacteria</taxon>
        <taxon>Bacillati</taxon>
        <taxon>Actinomycetota</taxon>
        <taxon>Actinomycetes</taxon>
        <taxon>Pseudonocardiales</taxon>
        <taxon>Pseudonocardiaceae</taxon>
        <taxon>Amycolatopsis</taxon>
    </lineage>
</organism>
<evidence type="ECO:0000313" key="2">
    <source>
        <dbReference type="Proteomes" id="UP000635387"/>
    </source>
</evidence>
<name>A0ABQ3MC42_9PSEU</name>